<organism evidence="3 4">
    <name type="scientific">Armillaria tabescens</name>
    <name type="common">Ringless honey mushroom</name>
    <name type="synonym">Agaricus tabescens</name>
    <dbReference type="NCBI Taxonomy" id="1929756"/>
    <lineage>
        <taxon>Eukaryota</taxon>
        <taxon>Fungi</taxon>
        <taxon>Dikarya</taxon>
        <taxon>Basidiomycota</taxon>
        <taxon>Agaricomycotina</taxon>
        <taxon>Agaricomycetes</taxon>
        <taxon>Agaricomycetidae</taxon>
        <taxon>Agaricales</taxon>
        <taxon>Marasmiineae</taxon>
        <taxon>Physalacriaceae</taxon>
        <taxon>Desarmillaria</taxon>
    </lineage>
</organism>
<keyword evidence="4" id="KW-1185">Reference proteome</keyword>
<feature type="non-terminal residue" evidence="3">
    <location>
        <position position="388"/>
    </location>
</feature>
<proteinExistence type="predicted"/>
<comment type="caution">
    <text evidence="3">The sequence shown here is derived from an EMBL/GenBank/DDBJ whole genome shotgun (WGS) entry which is preliminary data.</text>
</comment>
<feature type="compositionally biased region" description="Acidic residues" evidence="1">
    <location>
        <begin position="323"/>
        <end position="342"/>
    </location>
</feature>
<accession>A0AA39N0B2</accession>
<feature type="domain" description="Helitron helicase-like" evidence="2">
    <location>
        <begin position="3"/>
        <end position="47"/>
    </location>
</feature>
<feature type="region of interest" description="Disordered" evidence="1">
    <location>
        <begin position="313"/>
        <end position="342"/>
    </location>
</feature>
<dbReference type="RefSeq" id="XP_060328114.1">
    <property type="nucleotide sequence ID" value="XM_060466691.1"/>
</dbReference>
<reference evidence="3" key="1">
    <citation type="submission" date="2023-06" db="EMBL/GenBank/DDBJ databases">
        <authorList>
            <consortium name="Lawrence Berkeley National Laboratory"/>
            <person name="Ahrendt S."/>
            <person name="Sahu N."/>
            <person name="Indic B."/>
            <person name="Wong-Bajracharya J."/>
            <person name="Merenyi Z."/>
            <person name="Ke H.-M."/>
            <person name="Monk M."/>
            <person name="Kocsube S."/>
            <person name="Drula E."/>
            <person name="Lipzen A."/>
            <person name="Balint B."/>
            <person name="Henrissat B."/>
            <person name="Andreopoulos B."/>
            <person name="Martin F.M."/>
            <person name="Harder C.B."/>
            <person name="Rigling D."/>
            <person name="Ford K.L."/>
            <person name="Foster G.D."/>
            <person name="Pangilinan J."/>
            <person name="Papanicolaou A."/>
            <person name="Barry K."/>
            <person name="LaButti K."/>
            <person name="Viragh M."/>
            <person name="Koriabine M."/>
            <person name="Yan M."/>
            <person name="Riley R."/>
            <person name="Champramary S."/>
            <person name="Plett K.L."/>
            <person name="Tsai I.J."/>
            <person name="Slot J."/>
            <person name="Sipos G."/>
            <person name="Plett J."/>
            <person name="Nagy L.G."/>
            <person name="Grigoriev I.V."/>
        </authorList>
    </citation>
    <scope>NUCLEOTIDE SEQUENCE</scope>
    <source>
        <strain evidence="3">CCBAS 213</strain>
    </source>
</reference>
<evidence type="ECO:0000313" key="4">
    <source>
        <dbReference type="Proteomes" id="UP001175211"/>
    </source>
</evidence>
<dbReference type="GeneID" id="85350239"/>
<protein>
    <recommendedName>
        <fullName evidence="2">Helitron helicase-like domain-containing protein</fullName>
    </recommendedName>
</protein>
<dbReference type="InterPro" id="IPR025476">
    <property type="entry name" value="Helitron_helicase-like"/>
</dbReference>
<evidence type="ECO:0000259" key="2">
    <source>
        <dbReference type="Pfam" id="PF14214"/>
    </source>
</evidence>
<evidence type="ECO:0000256" key="1">
    <source>
        <dbReference type="SAM" id="MobiDB-lite"/>
    </source>
</evidence>
<sequence>MKAFIKCILGYSPDEFHLKEGVLGITKAYYGCVEVQGHGTLHCHMLVWLVGGLDPNEIKERILEAGDDEFKDRLFRYLDDSLSNYIPDLPMECDTVLSDGFHAASVCRDDVGIMDGKPDLPLVQQDLHNLVIDCQVHKHAKTCYKYCPYPLPKVCRFDLDADNINLETYFDYEKGELCLWCLDGLVNNFNETILCAVQCNMDIKFIGSRASAKAVLYYVTNYITKSQLKTHVTYAALELSVKKLGEYDLLEDEITVRAKRLLQRCAYAMLSHQELSAQQVSSYLMEYEDHFTSHEFQGLYWTSFESYIKKQMPSPECKPLKEGEDDLMPDHENDDTDTEEDYNNAVQVDDVVLADEEVLVELDDFGWLMARGSHVSDYVMQGPALKDV</sequence>
<dbReference type="Pfam" id="PF14214">
    <property type="entry name" value="Helitron_like_N"/>
    <property type="match status" value="1"/>
</dbReference>
<dbReference type="EMBL" id="JAUEPS010000030">
    <property type="protein sequence ID" value="KAK0452778.1"/>
    <property type="molecule type" value="Genomic_DNA"/>
</dbReference>
<evidence type="ECO:0000313" key="3">
    <source>
        <dbReference type="EMBL" id="KAK0452778.1"/>
    </source>
</evidence>
<dbReference type="AlphaFoldDB" id="A0AA39N0B2"/>
<gene>
    <name evidence="3" type="ORF">EV420DRAFT_1246074</name>
</gene>
<name>A0AA39N0B2_ARMTA</name>
<dbReference type="Proteomes" id="UP001175211">
    <property type="component" value="Unassembled WGS sequence"/>
</dbReference>